<reference evidence="4 5" key="1">
    <citation type="submission" date="2020-08" db="EMBL/GenBank/DDBJ databases">
        <authorList>
            <person name="Liu C."/>
            <person name="Sun Q."/>
        </authorList>
    </citation>
    <scope>NUCLEOTIDE SEQUENCE [LARGE SCALE GENOMIC DNA]</scope>
    <source>
        <strain evidence="4 5">NSJ-61</strain>
    </source>
</reference>
<gene>
    <name evidence="4" type="ORF">H9Q80_17600</name>
</gene>
<organism evidence="4 5">
    <name type="scientific">[Eubacterium] hominis</name>
    <dbReference type="NCBI Taxonomy" id="2764325"/>
    <lineage>
        <taxon>Bacteria</taxon>
        <taxon>Bacillati</taxon>
        <taxon>Bacillota</taxon>
        <taxon>Erysipelotrichia</taxon>
        <taxon>Erysipelotrichales</taxon>
        <taxon>Erysipelotrichaceae</taxon>
        <taxon>Amedibacillus</taxon>
    </lineage>
</organism>
<evidence type="ECO:0000256" key="3">
    <source>
        <dbReference type="ARBA" id="ARBA00022629"/>
    </source>
</evidence>
<protein>
    <submittedName>
        <fullName evidence="4">ROK family transcriptional regulator</fullName>
    </submittedName>
</protein>
<dbReference type="PANTHER" id="PTHR18964">
    <property type="entry name" value="ROK (REPRESSOR, ORF, KINASE) FAMILY"/>
    <property type="match status" value="1"/>
</dbReference>
<keyword evidence="3" id="KW-0119">Carbohydrate metabolism</keyword>
<accession>A0A7G9GMK3</accession>
<dbReference type="InterPro" id="IPR036388">
    <property type="entry name" value="WH-like_DNA-bd_sf"/>
</dbReference>
<dbReference type="InterPro" id="IPR000600">
    <property type="entry name" value="ROK"/>
</dbReference>
<dbReference type="Pfam" id="PF00480">
    <property type="entry name" value="ROK"/>
    <property type="match status" value="1"/>
</dbReference>
<comment type="similarity">
    <text evidence="2">Belongs to the ROK (NagC/XylR) family.</text>
</comment>
<comment type="function">
    <text evidence="1">Transcriptional repressor of xylose-utilizing enzymes.</text>
</comment>
<dbReference type="GO" id="GO:0042732">
    <property type="term" value="P:D-xylose metabolic process"/>
    <property type="evidence" value="ECO:0007669"/>
    <property type="project" value="UniProtKB-KW"/>
</dbReference>
<dbReference type="PANTHER" id="PTHR18964:SF149">
    <property type="entry name" value="BIFUNCTIONAL UDP-N-ACETYLGLUCOSAMINE 2-EPIMERASE_N-ACETYLMANNOSAMINE KINASE"/>
    <property type="match status" value="1"/>
</dbReference>
<dbReference type="SUPFAM" id="SSF46785">
    <property type="entry name" value="Winged helix' DNA-binding domain"/>
    <property type="match status" value="1"/>
</dbReference>
<evidence type="ECO:0000313" key="5">
    <source>
        <dbReference type="Proteomes" id="UP000515856"/>
    </source>
</evidence>
<keyword evidence="3" id="KW-0859">Xylose metabolism</keyword>
<dbReference type="Proteomes" id="UP000515856">
    <property type="component" value="Chromosome"/>
</dbReference>
<evidence type="ECO:0000256" key="2">
    <source>
        <dbReference type="ARBA" id="ARBA00006479"/>
    </source>
</evidence>
<dbReference type="Gene3D" id="1.10.10.10">
    <property type="entry name" value="Winged helix-like DNA-binding domain superfamily/Winged helix DNA-binding domain"/>
    <property type="match status" value="1"/>
</dbReference>
<dbReference type="EMBL" id="CP060636">
    <property type="protein sequence ID" value="QNM12035.1"/>
    <property type="molecule type" value="Genomic_DNA"/>
</dbReference>
<keyword evidence="5" id="KW-1185">Reference proteome</keyword>
<dbReference type="KEGG" id="ehn:H9Q80_17600"/>
<dbReference type="RefSeq" id="WP_117453668.1">
    <property type="nucleotide sequence ID" value="NZ_CP060636.1"/>
</dbReference>
<dbReference type="AlphaFoldDB" id="A0A7G9GMK3"/>
<name>A0A7G9GMK3_9FIRM</name>
<evidence type="ECO:0000256" key="1">
    <source>
        <dbReference type="ARBA" id="ARBA00002486"/>
    </source>
</evidence>
<dbReference type="SUPFAM" id="SSF53067">
    <property type="entry name" value="Actin-like ATPase domain"/>
    <property type="match status" value="1"/>
</dbReference>
<sequence length="322" mass="36741">MGNNQMLVFQAITKYHHATMVELVRESNLSSPVVKQILEEMESRGYVEKQMLNTSSKGRNANVYSLNHKKFMILGLFIDERTVDISIRDALSHTHYENHLYLKETKELEDFIVTLVERFAVTCVSVAAAGIVDGLYFYRNQKGTLGQFGICEQLSKRLSIPVIIQNDVKTMMMGYVANHTMKDLAYVYFSTTGVGSSYCFHKQMIQGVHHYSGELGMIPFYGKSINEIIQSGVDDQLMKNIITQIITIVSVTIDPQCIVIAGKNIPFHLEKEIKESCKTYLGDRYDLHLEFRNVPLLDVMEGVHYLGIQRLFEEYVKQGKKA</sequence>
<dbReference type="Gene3D" id="3.30.420.40">
    <property type="match status" value="2"/>
</dbReference>
<dbReference type="InterPro" id="IPR036390">
    <property type="entry name" value="WH_DNA-bd_sf"/>
</dbReference>
<evidence type="ECO:0000313" key="4">
    <source>
        <dbReference type="EMBL" id="QNM12035.1"/>
    </source>
</evidence>
<proteinExistence type="inferred from homology"/>
<dbReference type="InterPro" id="IPR043129">
    <property type="entry name" value="ATPase_NBD"/>
</dbReference>